<evidence type="ECO:0000313" key="2">
    <source>
        <dbReference type="Proteomes" id="UP000198649"/>
    </source>
</evidence>
<dbReference type="Proteomes" id="UP000198649">
    <property type="component" value="Unassembled WGS sequence"/>
</dbReference>
<dbReference type="AlphaFoldDB" id="A0A1I3JZA0"/>
<reference evidence="1 2" key="1">
    <citation type="submission" date="2016-10" db="EMBL/GenBank/DDBJ databases">
        <authorList>
            <person name="de Groot N.N."/>
        </authorList>
    </citation>
    <scope>NUCLEOTIDE SEQUENCE [LARGE SCALE GENOMIC DNA]</scope>
    <source>
        <strain evidence="1 2">CGMCC 1.11156</strain>
    </source>
</reference>
<accession>A0A1I3JZA0</accession>
<evidence type="ECO:0000313" key="1">
    <source>
        <dbReference type="EMBL" id="SFI65516.1"/>
    </source>
</evidence>
<gene>
    <name evidence="1" type="ORF">SAMN05216561_11181</name>
</gene>
<evidence type="ECO:0008006" key="3">
    <source>
        <dbReference type="Google" id="ProtNLM"/>
    </source>
</evidence>
<dbReference type="RefSeq" id="WP_174813013.1">
    <property type="nucleotide sequence ID" value="NZ_BKAF01000013.1"/>
</dbReference>
<organism evidence="1 2">
    <name type="scientific">Nocardioides psychrotolerans</name>
    <dbReference type="NCBI Taxonomy" id="1005945"/>
    <lineage>
        <taxon>Bacteria</taxon>
        <taxon>Bacillati</taxon>
        <taxon>Actinomycetota</taxon>
        <taxon>Actinomycetes</taxon>
        <taxon>Propionibacteriales</taxon>
        <taxon>Nocardioidaceae</taxon>
        <taxon>Nocardioides</taxon>
    </lineage>
</organism>
<dbReference type="EMBL" id="FOQG01000011">
    <property type="protein sequence ID" value="SFI65516.1"/>
    <property type="molecule type" value="Genomic_DNA"/>
</dbReference>
<protein>
    <recommendedName>
        <fullName evidence="3">PH domain-containing protein</fullName>
    </recommendedName>
</protein>
<dbReference type="STRING" id="1005945.SAMN05216561_11181"/>
<sequence length="120" mass="13559">MSWLEIDGHHLRVRFTRAEHVLGLVRDQSVPLTSIESVALVRSWREARGVRVGLDLLGLRRIGTWRRKGHRQLVSLARGVPALRIGLRGEKYDELLISTPEVELLESCLSWRPSASAAES</sequence>
<keyword evidence="2" id="KW-1185">Reference proteome</keyword>
<name>A0A1I3JZA0_9ACTN</name>
<proteinExistence type="predicted"/>